<sequence length="39" mass="3795">VGGWRGSVGVAETVVGLGGRDVGGVSGFTSRFLFAGPVS</sequence>
<organism evidence="1 2">
    <name type="scientific">Trifolium medium</name>
    <dbReference type="NCBI Taxonomy" id="97028"/>
    <lineage>
        <taxon>Eukaryota</taxon>
        <taxon>Viridiplantae</taxon>
        <taxon>Streptophyta</taxon>
        <taxon>Embryophyta</taxon>
        <taxon>Tracheophyta</taxon>
        <taxon>Spermatophyta</taxon>
        <taxon>Magnoliopsida</taxon>
        <taxon>eudicotyledons</taxon>
        <taxon>Gunneridae</taxon>
        <taxon>Pentapetalae</taxon>
        <taxon>rosids</taxon>
        <taxon>fabids</taxon>
        <taxon>Fabales</taxon>
        <taxon>Fabaceae</taxon>
        <taxon>Papilionoideae</taxon>
        <taxon>50 kb inversion clade</taxon>
        <taxon>NPAAA clade</taxon>
        <taxon>Hologalegina</taxon>
        <taxon>IRL clade</taxon>
        <taxon>Trifolieae</taxon>
        <taxon>Trifolium</taxon>
    </lineage>
</organism>
<dbReference type="EMBL" id="LXQA010617563">
    <property type="protein sequence ID" value="MCI62362.1"/>
    <property type="molecule type" value="Genomic_DNA"/>
</dbReference>
<comment type="caution">
    <text evidence="1">The sequence shown here is derived from an EMBL/GenBank/DDBJ whole genome shotgun (WGS) entry which is preliminary data.</text>
</comment>
<accession>A0A392TN08</accession>
<proteinExistence type="predicted"/>
<keyword evidence="2" id="KW-1185">Reference proteome</keyword>
<feature type="non-terminal residue" evidence="1">
    <location>
        <position position="1"/>
    </location>
</feature>
<protein>
    <submittedName>
        <fullName evidence="1">Uncharacterized protein</fullName>
    </submittedName>
</protein>
<evidence type="ECO:0000313" key="2">
    <source>
        <dbReference type="Proteomes" id="UP000265520"/>
    </source>
</evidence>
<name>A0A392TN08_9FABA</name>
<evidence type="ECO:0000313" key="1">
    <source>
        <dbReference type="EMBL" id="MCI62362.1"/>
    </source>
</evidence>
<dbReference type="AlphaFoldDB" id="A0A392TN08"/>
<dbReference type="Proteomes" id="UP000265520">
    <property type="component" value="Unassembled WGS sequence"/>
</dbReference>
<reference evidence="1 2" key="1">
    <citation type="journal article" date="2018" name="Front. Plant Sci.">
        <title>Red Clover (Trifolium pratense) and Zigzag Clover (T. medium) - A Picture of Genomic Similarities and Differences.</title>
        <authorList>
            <person name="Dluhosova J."/>
            <person name="Istvanek J."/>
            <person name="Nedelnik J."/>
            <person name="Repkova J."/>
        </authorList>
    </citation>
    <scope>NUCLEOTIDE SEQUENCE [LARGE SCALE GENOMIC DNA]</scope>
    <source>
        <strain evidence="2">cv. 10/8</strain>
        <tissue evidence="1">Leaf</tissue>
    </source>
</reference>